<dbReference type="OrthoDB" id="1667587at2759"/>
<dbReference type="InterPro" id="IPR001680">
    <property type="entry name" value="WD40_rpt"/>
</dbReference>
<proteinExistence type="inferred from homology"/>
<organism evidence="4 5">
    <name type="scientific">Carpediemonas membranifera</name>
    <dbReference type="NCBI Taxonomy" id="201153"/>
    <lineage>
        <taxon>Eukaryota</taxon>
        <taxon>Metamonada</taxon>
        <taxon>Carpediemonas-like organisms</taxon>
        <taxon>Carpediemonas</taxon>
    </lineage>
</organism>
<comment type="similarity">
    <text evidence="3">Belongs to the WD repeat PROPPIN family.</text>
</comment>
<keyword evidence="1" id="KW-0853">WD repeat</keyword>
<keyword evidence="5" id="KW-1185">Reference proteome</keyword>
<sequence length="357" mass="38556">MNSLTRIKDSQFLYVGFNQDAGCISCGTQSGFAIYNTDPFKETFKRSFGSGGGIGIVEMLFRCNILALVGGGDNPKWPRNRVIIWDDHQNKCLGDLTFHSDVLAVKLRRDRVIVVLEKKVHFYDFADLRLTEQIETTSNPRGLIAVCPATMPSVIACPGAEPGQIRVEQGEGSTSSTVHIHAHNHDLAALAISPDGTLVASASAKGTLIRVFDTQTTHHLQELRRGAFGAAIGSLAFSPMKDMLATTSDKGTVHIFQLGVEAAEASGTRAKGGKSTLFKPLSNGVKLVSDTKSIASYRIKDRSAVCAFTHNGANLVIVSSDGTYYKLEVPTTDETTAKELECRLQFQGVIDPHLDAV</sequence>
<dbReference type="AlphaFoldDB" id="A0A8J6BAM7"/>
<dbReference type="InterPro" id="IPR036322">
    <property type="entry name" value="WD40_repeat_dom_sf"/>
</dbReference>
<comment type="caution">
    <text evidence="4">The sequence shown here is derived from an EMBL/GenBank/DDBJ whole genome shotgun (WGS) entry which is preliminary data.</text>
</comment>
<dbReference type="GO" id="GO:0005737">
    <property type="term" value="C:cytoplasm"/>
    <property type="evidence" value="ECO:0007669"/>
    <property type="project" value="UniProtKB-ARBA"/>
</dbReference>
<evidence type="ECO:0000313" key="5">
    <source>
        <dbReference type="Proteomes" id="UP000717585"/>
    </source>
</evidence>
<dbReference type="EMBL" id="JAHDYR010000001">
    <property type="protein sequence ID" value="KAG9397609.1"/>
    <property type="molecule type" value="Genomic_DNA"/>
</dbReference>
<dbReference type="Pfam" id="PF21032">
    <property type="entry name" value="PROPPIN"/>
    <property type="match status" value="1"/>
</dbReference>
<evidence type="ECO:0000256" key="2">
    <source>
        <dbReference type="ARBA" id="ARBA00022737"/>
    </source>
</evidence>
<evidence type="ECO:0000256" key="3">
    <source>
        <dbReference type="ARBA" id="ARBA00025740"/>
    </source>
</evidence>
<name>A0A8J6BAM7_9EUKA</name>
<evidence type="ECO:0000256" key="1">
    <source>
        <dbReference type="ARBA" id="ARBA00022574"/>
    </source>
</evidence>
<evidence type="ECO:0000313" key="4">
    <source>
        <dbReference type="EMBL" id="KAG9397609.1"/>
    </source>
</evidence>
<dbReference type="InterPro" id="IPR048720">
    <property type="entry name" value="PROPPIN"/>
</dbReference>
<accession>A0A8J6BAM7</accession>
<dbReference type="SMART" id="SM00320">
    <property type="entry name" value="WD40"/>
    <property type="match status" value="3"/>
</dbReference>
<protein>
    <submittedName>
        <fullName evidence="4">WD domain, G-beta repeat</fullName>
    </submittedName>
</protein>
<keyword evidence="2" id="KW-0677">Repeat</keyword>
<dbReference type="Gene3D" id="2.130.10.10">
    <property type="entry name" value="YVTN repeat-like/Quinoprotein amine dehydrogenase"/>
    <property type="match status" value="1"/>
</dbReference>
<dbReference type="SUPFAM" id="SSF50978">
    <property type="entry name" value="WD40 repeat-like"/>
    <property type="match status" value="1"/>
</dbReference>
<reference evidence="4" key="1">
    <citation type="submission" date="2021-05" db="EMBL/GenBank/DDBJ databases">
        <title>A free-living protist that lacks canonical eukaryotic 1 DNA replication and segregation systems.</title>
        <authorList>
            <person name="Salas-Leiva D.E."/>
            <person name="Tromer E.C."/>
            <person name="Curtis B.A."/>
            <person name="Jerlstrom-Hultqvist J."/>
            <person name="Kolisko M."/>
            <person name="Yi Z."/>
            <person name="Salas-Leiva J.S."/>
            <person name="Gallot-Lavallee L."/>
            <person name="Kops G.J.P.L."/>
            <person name="Archibald J.M."/>
            <person name="Simpson A.G.B."/>
            <person name="Roger A.J."/>
        </authorList>
    </citation>
    <scope>NUCLEOTIDE SEQUENCE</scope>
    <source>
        <strain evidence="4">BICM</strain>
    </source>
</reference>
<dbReference type="InterPro" id="IPR015943">
    <property type="entry name" value="WD40/YVTN_repeat-like_dom_sf"/>
</dbReference>
<gene>
    <name evidence="4" type="ORF">J8273_0739</name>
</gene>
<dbReference type="Proteomes" id="UP000717585">
    <property type="component" value="Unassembled WGS sequence"/>
</dbReference>
<dbReference type="PANTHER" id="PTHR11227">
    <property type="entry name" value="WD-REPEAT PROTEIN INTERACTING WITH PHOSPHOINOSIDES WIPI -RELATED"/>
    <property type="match status" value="1"/>
</dbReference>